<evidence type="ECO:0000256" key="1">
    <source>
        <dbReference type="SAM" id="MobiDB-lite"/>
    </source>
</evidence>
<proteinExistence type="predicted"/>
<accession>A0AAN8WE75</accession>
<reference evidence="2 3" key="1">
    <citation type="submission" date="2023-11" db="EMBL/GenBank/DDBJ databases">
        <title>Halocaridina rubra genome assembly.</title>
        <authorList>
            <person name="Smith C."/>
        </authorList>
    </citation>
    <scope>NUCLEOTIDE SEQUENCE [LARGE SCALE GENOMIC DNA]</scope>
    <source>
        <strain evidence="2">EP-1</strain>
        <tissue evidence="2">Whole</tissue>
    </source>
</reference>
<name>A0AAN8WE75_HALRR</name>
<feature type="region of interest" description="Disordered" evidence="1">
    <location>
        <begin position="52"/>
        <end position="73"/>
    </location>
</feature>
<comment type="caution">
    <text evidence="2">The sequence shown here is derived from an EMBL/GenBank/DDBJ whole genome shotgun (WGS) entry which is preliminary data.</text>
</comment>
<gene>
    <name evidence="2" type="ORF">SK128_001393</name>
</gene>
<protein>
    <submittedName>
        <fullName evidence="2">Uncharacterized protein</fullName>
    </submittedName>
</protein>
<evidence type="ECO:0000313" key="3">
    <source>
        <dbReference type="Proteomes" id="UP001381693"/>
    </source>
</evidence>
<dbReference type="AlphaFoldDB" id="A0AAN8WE75"/>
<organism evidence="2 3">
    <name type="scientific">Halocaridina rubra</name>
    <name type="common">Hawaiian red shrimp</name>
    <dbReference type="NCBI Taxonomy" id="373956"/>
    <lineage>
        <taxon>Eukaryota</taxon>
        <taxon>Metazoa</taxon>
        <taxon>Ecdysozoa</taxon>
        <taxon>Arthropoda</taxon>
        <taxon>Crustacea</taxon>
        <taxon>Multicrustacea</taxon>
        <taxon>Malacostraca</taxon>
        <taxon>Eumalacostraca</taxon>
        <taxon>Eucarida</taxon>
        <taxon>Decapoda</taxon>
        <taxon>Pleocyemata</taxon>
        <taxon>Caridea</taxon>
        <taxon>Atyoidea</taxon>
        <taxon>Atyidae</taxon>
        <taxon>Halocaridina</taxon>
    </lineage>
</organism>
<dbReference type="EMBL" id="JAXCGZ010021030">
    <property type="protein sequence ID" value="KAK7061143.1"/>
    <property type="molecule type" value="Genomic_DNA"/>
</dbReference>
<sequence length="108" mass="12527">MTSMITNQNENRDQKTVHKLAATLDRQAKYEDLIATEKDKINELETAITQAEKRTRESRRRLPSARQLEAKRSTALTANKALENRIQQVQPPWLSGLYARLPLYYTQV</sequence>
<keyword evidence="3" id="KW-1185">Reference proteome</keyword>
<dbReference type="Proteomes" id="UP001381693">
    <property type="component" value="Unassembled WGS sequence"/>
</dbReference>
<evidence type="ECO:0000313" key="2">
    <source>
        <dbReference type="EMBL" id="KAK7061143.1"/>
    </source>
</evidence>